<evidence type="ECO:0000313" key="1">
    <source>
        <dbReference type="EMBL" id="RFU28169.1"/>
    </source>
</evidence>
<reference evidence="1 2" key="1">
    <citation type="submission" date="2018-05" db="EMBL/GenBank/DDBJ databases">
        <title>Draft genome sequence of Scytalidium lignicola DSM 105466, a ubiquitous saprotrophic fungus.</title>
        <authorList>
            <person name="Buettner E."/>
            <person name="Gebauer A.M."/>
            <person name="Hofrichter M."/>
            <person name="Liers C."/>
            <person name="Kellner H."/>
        </authorList>
    </citation>
    <scope>NUCLEOTIDE SEQUENCE [LARGE SCALE GENOMIC DNA]</scope>
    <source>
        <strain evidence="1 2">DSM 105466</strain>
    </source>
</reference>
<keyword evidence="2" id="KW-1185">Reference proteome</keyword>
<comment type="caution">
    <text evidence="1">The sequence shown here is derived from an EMBL/GenBank/DDBJ whole genome shotgun (WGS) entry which is preliminary data.</text>
</comment>
<feature type="non-terminal residue" evidence="1">
    <location>
        <position position="125"/>
    </location>
</feature>
<dbReference type="AlphaFoldDB" id="A0A3E2H466"/>
<gene>
    <name evidence="1" type="ORF">B7463_g8179</name>
</gene>
<dbReference type="EMBL" id="NCSJ02000173">
    <property type="protein sequence ID" value="RFU28169.1"/>
    <property type="molecule type" value="Genomic_DNA"/>
</dbReference>
<dbReference type="STRING" id="5539.A0A3E2H466"/>
<evidence type="ECO:0000313" key="2">
    <source>
        <dbReference type="Proteomes" id="UP000258309"/>
    </source>
</evidence>
<protein>
    <submittedName>
        <fullName evidence="1">Uncharacterized protein</fullName>
    </submittedName>
</protein>
<organism evidence="1 2">
    <name type="scientific">Scytalidium lignicola</name>
    <name type="common">Hyphomycete</name>
    <dbReference type="NCBI Taxonomy" id="5539"/>
    <lineage>
        <taxon>Eukaryota</taxon>
        <taxon>Fungi</taxon>
        <taxon>Dikarya</taxon>
        <taxon>Ascomycota</taxon>
        <taxon>Pezizomycotina</taxon>
        <taxon>Leotiomycetes</taxon>
        <taxon>Leotiomycetes incertae sedis</taxon>
        <taxon>Scytalidium</taxon>
    </lineage>
</organism>
<dbReference type="Proteomes" id="UP000258309">
    <property type="component" value="Unassembled WGS sequence"/>
</dbReference>
<name>A0A3E2H466_SCYLI</name>
<proteinExistence type="predicted"/>
<feature type="non-terminal residue" evidence="1">
    <location>
        <position position="1"/>
    </location>
</feature>
<accession>A0A3E2H466</accession>
<dbReference type="OrthoDB" id="118105at2759"/>
<sequence>MDLSELLVVDTVVVIPQEAQLNLEPPQPPSDEVEPQLPNTAKVKSFTCFEDVLNAFQSRKKVSFKPFEPEEYRESRALLPEDFPKKAAPLVYFSLFFTKELLESITRSTNSYANDIRYAKKEDQR</sequence>